<evidence type="ECO:0000313" key="9">
    <source>
        <dbReference type="Proteomes" id="UP001165740"/>
    </source>
</evidence>
<dbReference type="InterPro" id="IPR048333">
    <property type="entry name" value="HA2_WH"/>
</dbReference>
<keyword evidence="4" id="KW-0347">Helicase</keyword>
<evidence type="ECO:0000313" key="10">
    <source>
        <dbReference type="RefSeq" id="XP_055865111.1"/>
    </source>
</evidence>
<sequence length="872" mass="99699">MIPSVVSMFESMKTQFNIPLNDQEPRSDFVEKTARLQQDSDLDKYLKFSLEQLMETREYQSMLNFRKTLPSYKMKDEIVKSIQDNQVVVISGETGCGKSTQVPQFILDDYITREKGSMCRIICTQPRRISAIAVAERVAAERCEYIDVPCIASVGYQIRLEKKPPRRQGSILFCTTGVVLKILEHDPCLTRATHIIIDEIHERDLQSDFLMIILKDLLPRRKDLRIILMSATLNAELFSAYFNNCPNLHIPGFTFPVQQYLLEDIIQLTNYTPELRRNFSNNHRLPLNELQELASYQTWCRSLFPRYSLRTIEVLRSFDFTNIDFHLVVNIISFIFFHMREGAILIFVPGWEDIKNLHSLIERTLGISSRFFKIIPLHSQMPTANQRDVFEKPPPGVRKIIIATNIAETSITIDDVLYVIDCGKVKVKNFHPQMNLPSLEIQWVSKANAKQRRGRAGRVQAGHCFHLYTAFHYMSAPDYLPPEMLRTRLEELCLQIKLLKLGKILPFISKAMEHPSVAAISHAIESLVKLSALDAEENLLPLGYHLARLPMEPHTGKMILFGAMFCCLDPILTVAASLSFKDAFTIPLGKEEAANKVKTKLAGSSRSDHIMLINAFKGWEKSKKKGCARTYCWQHFLSENTLQLLHDMKKQLAHLLYDIGFLASPDVKHQSNNKNSENLGLIKAVLCAGFYPNVAQIVEVANDYRLLYNIKMMVKDRSLVMPHPKSVNSRKTYFDSVWMVYHCKLKTKKVYIHDCTMVSPYPLLFFGGDIKIIKNDGQEMISVDDWIQFRASASVAQLVKDLRHQLDKLLKVKISHPGPTIWDNSKPECAIMTAILDLIACEEKGYQMFGHKLGGSIGTKPCICLEDDGHQH</sequence>
<dbReference type="GO" id="GO:0003678">
    <property type="term" value="F:DNA helicase activity"/>
    <property type="evidence" value="ECO:0007669"/>
    <property type="project" value="TreeGrafter"/>
</dbReference>
<dbReference type="FunFam" id="1.20.120.1080:FF:000002">
    <property type="entry name" value="Putative ATP-dependent RNA helicase DHX36"/>
    <property type="match status" value="1"/>
</dbReference>
<dbReference type="CDD" id="cd18791">
    <property type="entry name" value="SF2_C_RHA"/>
    <property type="match status" value="1"/>
</dbReference>
<dbReference type="EC" id="3.6.4.13" evidence="1"/>
<dbReference type="InterPro" id="IPR059023">
    <property type="entry name" value="RNA_hel_CTD"/>
</dbReference>
<dbReference type="OrthoDB" id="5600252at2759"/>
<organism evidence="9 10">
    <name type="scientific">Biomphalaria glabrata</name>
    <name type="common">Bloodfluke planorb</name>
    <name type="synonym">Freshwater snail</name>
    <dbReference type="NCBI Taxonomy" id="6526"/>
    <lineage>
        <taxon>Eukaryota</taxon>
        <taxon>Metazoa</taxon>
        <taxon>Spiralia</taxon>
        <taxon>Lophotrochozoa</taxon>
        <taxon>Mollusca</taxon>
        <taxon>Gastropoda</taxon>
        <taxon>Heterobranchia</taxon>
        <taxon>Euthyneura</taxon>
        <taxon>Panpulmonata</taxon>
        <taxon>Hygrophila</taxon>
        <taxon>Lymnaeoidea</taxon>
        <taxon>Planorbidae</taxon>
        <taxon>Biomphalaria</taxon>
    </lineage>
</organism>
<dbReference type="RefSeq" id="XP_055865111.1">
    <property type="nucleotide sequence ID" value="XM_056009136.1"/>
</dbReference>
<dbReference type="InterPro" id="IPR027417">
    <property type="entry name" value="P-loop_NTPase"/>
</dbReference>
<feature type="domain" description="Helicase C-terminal" evidence="8">
    <location>
        <begin position="330"/>
        <end position="500"/>
    </location>
</feature>
<dbReference type="SMART" id="SM00490">
    <property type="entry name" value="HELICc"/>
    <property type="match status" value="1"/>
</dbReference>
<comment type="catalytic activity">
    <reaction evidence="6">
        <text>ATP + H2O = ADP + phosphate + H(+)</text>
        <dbReference type="Rhea" id="RHEA:13065"/>
        <dbReference type="ChEBI" id="CHEBI:15377"/>
        <dbReference type="ChEBI" id="CHEBI:15378"/>
        <dbReference type="ChEBI" id="CHEBI:30616"/>
        <dbReference type="ChEBI" id="CHEBI:43474"/>
        <dbReference type="ChEBI" id="CHEBI:456216"/>
        <dbReference type="EC" id="3.6.4.13"/>
    </reaction>
</comment>
<evidence type="ECO:0000256" key="4">
    <source>
        <dbReference type="ARBA" id="ARBA00022806"/>
    </source>
</evidence>
<reference evidence="10" key="1">
    <citation type="submission" date="2025-08" db="UniProtKB">
        <authorList>
            <consortium name="RefSeq"/>
        </authorList>
    </citation>
    <scope>IDENTIFICATION</scope>
</reference>
<keyword evidence="3" id="KW-0378">Hydrolase</keyword>
<dbReference type="GO" id="GO:0016787">
    <property type="term" value="F:hydrolase activity"/>
    <property type="evidence" value="ECO:0007669"/>
    <property type="project" value="UniProtKB-KW"/>
</dbReference>
<name>A0A9W2YR21_BIOGL</name>
<evidence type="ECO:0000256" key="1">
    <source>
        <dbReference type="ARBA" id="ARBA00012552"/>
    </source>
</evidence>
<dbReference type="GO" id="GO:0005634">
    <property type="term" value="C:nucleus"/>
    <property type="evidence" value="ECO:0007669"/>
    <property type="project" value="TreeGrafter"/>
</dbReference>
<dbReference type="GO" id="GO:0002151">
    <property type="term" value="F:G-quadruplex RNA binding"/>
    <property type="evidence" value="ECO:0007669"/>
    <property type="project" value="TreeGrafter"/>
</dbReference>
<feature type="domain" description="Helicase ATP-binding" evidence="7">
    <location>
        <begin position="79"/>
        <end position="251"/>
    </location>
</feature>
<accession>A0A9W2YR21</accession>
<evidence type="ECO:0000256" key="2">
    <source>
        <dbReference type="ARBA" id="ARBA00022741"/>
    </source>
</evidence>
<dbReference type="Pfam" id="PF00271">
    <property type="entry name" value="Helicase_C"/>
    <property type="match status" value="1"/>
</dbReference>
<gene>
    <name evidence="10" type="primary">LOC106071809</name>
</gene>
<dbReference type="Pfam" id="PF04408">
    <property type="entry name" value="WHD_HA2"/>
    <property type="match status" value="1"/>
</dbReference>
<dbReference type="Pfam" id="PF00270">
    <property type="entry name" value="DEAD"/>
    <property type="match status" value="1"/>
</dbReference>
<keyword evidence="2" id="KW-0547">Nucleotide-binding</keyword>
<dbReference type="InterPro" id="IPR011545">
    <property type="entry name" value="DEAD/DEAH_box_helicase_dom"/>
</dbReference>
<dbReference type="FunFam" id="3.40.50.300:FF:000500">
    <property type="entry name" value="ATP-dependent RNA helicase DHX29"/>
    <property type="match status" value="1"/>
</dbReference>
<dbReference type="InterPro" id="IPR011709">
    <property type="entry name" value="DEAD-box_helicase_OB_fold"/>
</dbReference>
<protein>
    <recommendedName>
        <fullName evidence="1">RNA helicase</fullName>
        <ecNumber evidence="1">3.6.4.13</ecNumber>
    </recommendedName>
</protein>
<dbReference type="Gene3D" id="1.20.120.1080">
    <property type="match status" value="1"/>
</dbReference>
<dbReference type="InterPro" id="IPR007502">
    <property type="entry name" value="Helicase-assoc_dom"/>
</dbReference>
<dbReference type="OMA" id="WLQSDKH"/>
<dbReference type="GO" id="GO:0003724">
    <property type="term" value="F:RNA helicase activity"/>
    <property type="evidence" value="ECO:0007669"/>
    <property type="project" value="UniProtKB-EC"/>
</dbReference>
<evidence type="ECO:0000259" key="8">
    <source>
        <dbReference type="PROSITE" id="PS51194"/>
    </source>
</evidence>
<dbReference type="GO" id="GO:0005524">
    <property type="term" value="F:ATP binding"/>
    <property type="evidence" value="ECO:0007669"/>
    <property type="project" value="UniProtKB-KW"/>
</dbReference>
<dbReference type="PROSITE" id="PS51192">
    <property type="entry name" value="HELICASE_ATP_BIND_1"/>
    <property type="match status" value="1"/>
</dbReference>
<dbReference type="PANTHER" id="PTHR18934:SF237">
    <property type="entry name" value="ATP-DEPENDENT DNA_RNA HELICASE DHX36"/>
    <property type="match status" value="1"/>
</dbReference>
<dbReference type="SMART" id="SM00487">
    <property type="entry name" value="DEXDc"/>
    <property type="match status" value="1"/>
</dbReference>
<dbReference type="InterPro" id="IPR014001">
    <property type="entry name" value="Helicase_ATP-bd"/>
</dbReference>
<dbReference type="PANTHER" id="PTHR18934">
    <property type="entry name" value="ATP-DEPENDENT RNA HELICASE"/>
    <property type="match status" value="1"/>
</dbReference>
<evidence type="ECO:0000256" key="3">
    <source>
        <dbReference type="ARBA" id="ARBA00022801"/>
    </source>
</evidence>
<dbReference type="Pfam" id="PF07717">
    <property type="entry name" value="OB_NTP_bind"/>
    <property type="match status" value="1"/>
</dbReference>
<dbReference type="InterPro" id="IPR001650">
    <property type="entry name" value="Helicase_C-like"/>
</dbReference>
<dbReference type="PROSITE" id="PS51194">
    <property type="entry name" value="HELICASE_CTER"/>
    <property type="match status" value="1"/>
</dbReference>
<evidence type="ECO:0000259" key="7">
    <source>
        <dbReference type="PROSITE" id="PS51192"/>
    </source>
</evidence>
<dbReference type="GO" id="GO:0005737">
    <property type="term" value="C:cytoplasm"/>
    <property type="evidence" value="ECO:0007669"/>
    <property type="project" value="TreeGrafter"/>
</dbReference>
<dbReference type="Pfam" id="PF21010">
    <property type="entry name" value="HA2_C"/>
    <property type="match status" value="1"/>
</dbReference>
<evidence type="ECO:0000256" key="6">
    <source>
        <dbReference type="ARBA" id="ARBA00047984"/>
    </source>
</evidence>
<dbReference type="SMART" id="SM00847">
    <property type="entry name" value="HA2"/>
    <property type="match status" value="1"/>
</dbReference>
<dbReference type="SUPFAM" id="SSF52540">
    <property type="entry name" value="P-loop containing nucleoside triphosphate hydrolases"/>
    <property type="match status" value="1"/>
</dbReference>
<dbReference type="AlphaFoldDB" id="A0A9W2YR21"/>
<dbReference type="GeneID" id="106071809"/>
<dbReference type="Gene3D" id="3.40.50.300">
    <property type="entry name" value="P-loop containing nucleotide triphosphate hydrolases"/>
    <property type="match status" value="2"/>
</dbReference>
<dbReference type="Proteomes" id="UP001165740">
    <property type="component" value="Chromosome 13"/>
</dbReference>
<proteinExistence type="predicted"/>
<evidence type="ECO:0000256" key="5">
    <source>
        <dbReference type="ARBA" id="ARBA00022840"/>
    </source>
</evidence>
<keyword evidence="9" id="KW-1185">Reference proteome</keyword>
<dbReference type="Pfam" id="PF26026">
    <property type="entry name" value="RNA_hel_CTD"/>
    <property type="match status" value="1"/>
</dbReference>
<keyword evidence="5" id="KW-0067">ATP-binding</keyword>